<keyword evidence="6" id="KW-0811">Translocation</keyword>
<feature type="domain" description="Nucleoporin Nup133/Nup155-like C-terminal" evidence="9">
    <location>
        <begin position="728"/>
        <end position="1152"/>
    </location>
</feature>
<keyword evidence="7" id="KW-0539">Nucleus</keyword>
<dbReference type="InParanoid" id="Q6BV13"/>
<evidence type="ECO:0000313" key="12">
    <source>
        <dbReference type="Proteomes" id="UP000000599"/>
    </source>
</evidence>
<dbReference type="InterPro" id="IPR014908">
    <property type="entry name" value="Nucleoporin_Nup133/Nup155_N"/>
</dbReference>
<dbReference type="GO" id="GO:0006606">
    <property type="term" value="P:protein import into nucleus"/>
    <property type="evidence" value="ECO:0007669"/>
    <property type="project" value="TreeGrafter"/>
</dbReference>
<dbReference type="PANTHER" id="PTHR13405:SF11">
    <property type="entry name" value="NUCLEAR PORE COMPLEX PROTEIN NUP133"/>
    <property type="match status" value="1"/>
</dbReference>
<comment type="subcellular location">
    <subcellularLocation>
        <location evidence="1">Nucleus envelope</location>
    </subcellularLocation>
</comment>
<dbReference type="EMBL" id="CR382135">
    <property type="protein sequence ID" value="CAG86012.2"/>
    <property type="molecule type" value="Genomic_DNA"/>
</dbReference>
<evidence type="ECO:0000256" key="6">
    <source>
        <dbReference type="ARBA" id="ARBA00023010"/>
    </source>
</evidence>
<dbReference type="GeneID" id="2900829"/>
<dbReference type="FunCoup" id="Q6BV13">
    <property type="interactions" value="143"/>
</dbReference>
<dbReference type="GO" id="GO:0017056">
    <property type="term" value="F:structural constituent of nuclear pore"/>
    <property type="evidence" value="ECO:0007669"/>
    <property type="project" value="InterPro"/>
</dbReference>
<evidence type="ECO:0000259" key="9">
    <source>
        <dbReference type="Pfam" id="PF03177"/>
    </source>
</evidence>
<organism evidence="11 12">
    <name type="scientific">Debaryomyces hansenii (strain ATCC 36239 / CBS 767 / BCRC 21394 / JCM 1990 / NBRC 0083 / IGC 2968)</name>
    <name type="common">Yeast</name>
    <name type="synonym">Torulaspora hansenii</name>
    <dbReference type="NCBI Taxonomy" id="284592"/>
    <lineage>
        <taxon>Eukaryota</taxon>
        <taxon>Fungi</taxon>
        <taxon>Dikarya</taxon>
        <taxon>Ascomycota</taxon>
        <taxon>Saccharomycotina</taxon>
        <taxon>Pichiomycetes</taxon>
        <taxon>Debaryomycetaceae</taxon>
        <taxon>Debaryomyces</taxon>
    </lineage>
</organism>
<protein>
    <submittedName>
        <fullName evidence="11">DEHA2C06160p</fullName>
    </submittedName>
</protein>
<dbReference type="eggNOG" id="KOG4121">
    <property type="taxonomic scope" value="Eukaryota"/>
</dbReference>
<keyword evidence="3" id="KW-0813">Transport</keyword>
<feature type="region of interest" description="Disordered" evidence="8">
    <location>
        <begin position="1"/>
        <end position="36"/>
    </location>
</feature>
<comment type="similarity">
    <text evidence="2">Belongs to the nucleoporin Nup133 family.</text>
</comment>
<name>Q6BV13_DEBHA</name>
<dbReference type="AlphaFoldDB" id="Q6BV13"/>
<dbReference type="KEGG" id="dha:DEHA2C06160g"/>
<dbReference type="GO" id="GO:0016973">
    <property type="term" value="P:poly(A)+ mRNA export from nucleus"/>
    <property type="evidence" value="ECO:0007669"/>
    <property type="project" value="TreeGrafter"/>
</dbReference>
<dbReference type="Pfam" id="PF03177">
    <property type="entry name" value="Nucleoporin_C"/>
    <property type="match status" value="1"/>
</dbReference>
<dbReference type="HOGENOM" id="CLU_002493_1_0_1"/>
<dbReference type="OrthoDB" id="103454at2759"/>
<dbReference type="RefSeq" id="XP_457956.2">
    <property type="nucleotide sequence ID" value="XM_457956.1"/>
</dbReference>
<sequence length="1173" mass="133823">MSFTQGSIFKPRQSSRSPAADNGSSTSNEPAEGSSKSVFELTKNKKYCVSRLPALPAVLESDSSDNLLNGYSDNASNYALVINEKAIHVWNYNSTDPSPLSIQFPLDPSSYSLLPLGILTRPSSGTSQDPGLVIIDSSSGLVKFYESVQHAPALGLINNKLLELTIPLNSSKGEYVTLAENVEPAGIVIATSWKRCVLISLRDFKSKPQLSYIELLGPSHSGGLLSSIFNGFSKNDDHNGNVKDEIVSIKSGKIANHGMTQQIIIQDSVGGFNLFSYQLFSANAIPYIEKKKTLKQNLGVYLENSIDGFLPGSSLNTKFLDLWPLESQELHNIYLGLCLIDEAYRDNEGKNLLLVTMKIDETGVLFYGSHKLIRYDPNLIISSNNKPKLYVPNSGKTAFITFDNSVILTDINTSYIESKGTVQYYKPRWEDIVKLKSNVQVIGQGYENRSTNTNPAVILLTSNSGVIRIERFPEISDNDMEIDDVDVVDPIQITKSHIEQAIFYSKSSAIEFDINEEYSSDIVIKALKKVLDEILDSTSPYLPVFLPSIKDFLSMKSKLYHGLIDYTKRNFMPLWRDIGPQITEYLEKTEVALNLWVFISEEPGTTEKLTGVFRESILEVDAVKYSKDEDLIRKFFSQGLSSINQVLTTFIEKLIQIDYSLTNILNLIVKTMHDGVFENDSRYIIGSDIPRYKLWIFETSLLLRIEEVFSKAYCNNNKDHEYISTQQTRSILIQSCEILYYFVTNAIKFMQEQEGTSDQLREYIRWYKSRKFEWIDALIKRGLDKEAIDIAEKYHDLSSLAQILEAEKSAINERYGENSQEYKVLLNRYSYYFEKFQYEFASNLFDSYIKNDNIQSLLVGFENYNHYVEEYFSKNSKKTSEISWIRNLMDKKFVQGAETLIDSARSKNEDFQENIELKYSLAKLSAIASKNSDDMTDNPKLEELLYDAENNLILIRIQKHLYSELLSFVSGQKGLLNLDYVLKNFINDSLDLNTSKKLIEPFFQQFLENRPLTPTQLITLLTLIKQYSGFVNGFSNALKVASLITNEHEYKLQSRMIWLRLLTSTDDWSTLAKTENKTDEYTKQKIHDSILYKTISSLGAKSELLNELDELLLRYTESLDDDRETELIQSLNARYLDTLQSYIAKYDLKTWIMSIKQEVKNNSTGMLKNPDSK</sequence>
<gene>
    <name evidence="11" type="ordered locus">DEHA2C06160g</name>
</gene>
<dbReference type="Gene3D" id="2.130.10.10">
    <property type="entry name" value="YVTN repeat-like/Quinoprotein amine dehydrogenase"/>
    <property type="match status" value="1"/>
</dbReference>
<dbReference type="GO" id="GO:0031080">
    <property type="term" value="C:nuclear pore outer ring"/>
    <property type="evidence" value="ECO:0007669"/>
    <property type="project" value="TreeGrafter"/>
</dbReference>
<evidence type="ECO:0000259" key="10">
    <source>
        <dbReference type="Pfam" id="PF08801"/>
    </source>
</evidence>
<dbReference type="Gene3D" id="1.25.40.700">
    <property type="match status" value="1"/>
</dbReference>
<evidence type="ECO:0000256" key="2">
    <source>
        <dbReference type="ARBA" id="ARBA00005569"/>
    </source>
</evidence>
<dbReference type="Proteomes" id="UP000000599">
    <property type="component" value="Chromosome C"/>
</dbReference>
<keyword evidence="4" id="KW-0509">mRNA transport</keyword>
<accession>Q6BV13</accession>
<keyword evidence="12" id="KW-1185">Reference proteome</keyword>
<evidence type="ECO:0000256" key="4">
    <source>
        <dbReference type="ARBA" id="ARBA00022816"/>
    </source>
</evidence>
<evidence type="ECO:0000256" key="8">
    <source>
        <dbReference type="SAM" id="MobiDB-lite"/>
    </source>
</evidence>
<dbReference type="Pfam" id="PF08801">
    <property type="entry name" value="Nucleoporin_N"/>
    <property type="match status" value="1"/>
</dbReference>
<evidence type="ECO:0000256" key="7">
    <source>
        <dbReference type="ARBA" id="ARBA00023242"/>
    </source>
</evidence>
<feature type="domain" description="Nucleoporin Nup133/Nup155-like N-terminal" evidence="10">
    <location>
        <begin position="42"/>
        <end position="468"/>
    </location>
</feature>
<dbReference type="VEuPathDB" id="FungiDB:DEHA2C06160g"/>
<keyword evidence="5" id="KW-0653">Protein transport</keyword>
<evidence type="ECO:0000256" key="5">
    <source>
        <dbReference type="ARBA" id="ARBA00022927"/>
    </source>
</evidence>
<dbReference type="SUPFAM" id="SSF117289">
    <property type="entry name" value="Nucleoporin domain"/>
    <property type="match status" value="1"/>
</dbReference>
<dbReference type="STRING" id="284592.Q6BV13"/>
<dbReference type="InterPro" id="IPR007187">
    <property type="entry name" value="Nucleoporin_Nup133/Nup155_C"/>
</dbReference>
<proteinExistence type="inferred from homology"/>
<dbReference type="PANTHER" id="PTHR13405">
    <property type="entry name" value="NUCLEAR PORE COMPLEX PROTEIN NUP133"/>
    <property type="match status" value="1"/>
</dbReference>
<dbReference type="InterPro" id="IPR037624">
    <property type="entry name" value="Nup133-like"/>
</dbReference>
<evidence type="ECO:0000256" key="1">
    <source>
        <dbReference type="ARBA" id="ARBA00004259"/>
    </source>
</evidence>
<dbReference type="InterPro" id="IPR015943">
    <property type="entry name" value="WD40/YVTN_repeat-like_dom_sf"/>
</dbReference>
<reference evidence="11 12" key="1">
    <citation type="journal article" date="2004" name="Nature">
        <title>Genome evolution in yeasts.</title>
        <authorList>
            <consortium name="Genolevures"/>
            <person name="Dujon B."/>
            <person name="Sherman D."/>
            <person name="Fischer G."/>
            <person name="Durrens P."/>
            <person name="Casaregola S."/>
            <person name="Lafontaine I."/>
            <person name="de Montigny J."/>
            <person name="Marck C."/>
            <person name="Neuveglise C."/>
            <person name="Talla E."/>
            <person name="Goffard N."/>
            <person name="Frangeul L."/>
            <person name="Aigle M."/>
            <person name="Anthouard V."/>
            <person name="Babour A."/>
            <person name="Barbe V."/>
            <person name="Barnay S."/>
            <person name="Blanchin S."/>
            <person name="Beckerich J.M."/>
            <person name="Beyne E."/>
            <person name="Bleykasten C."/>
            <person name="Boisrame A."/>
            <person name="Boyer J."/>
            <person name="Cattolico L."/>
            <person name="Confanioleri F."/>
            <person name="de Daruvar A."/>
            <person name="Despons L."/>
            <person name="Fabre E."/>
            <person name="Fairhead C."/>
            <person name="Ferry-Dumazet H."/>
            <person name="Groppi A."/>
            <person name="Hantraye F."/>
            <person name="Hennequin C."/>
            <person name="Jauniaux N."/>
            <person name="Joyet P."/>
            <person name="Kachouri R."/>
            <person name="Kerrest A."/>
            <person name="Koszul R."/>
            <person name="Lemaire M."/>
            <person name="Lesur I."/>
            <person name="Ma L."/>
            <person name="Muller H."/>
            <person name="Nicaud J.M."/>
            <person name="Nikolski M."/>
            <person name="Oztas S."/>
            <person name="Ozier-Kalogeropoulos O."/>
            <person name="Pellenz S."/>
            <person name="Potier S."/>
            <person name="Richard G.F."/>
            <person name="Straub M.L."/>
            <person name="Suleau A."/>
            <person name="Swennene D."/>
            <person name="Tekaia F."/>
            <person name="Wesolowski-Louvel M."/>
            <person name="Westhof E."/>
            <person name="Wirth B."/>
            <person name="Zeniou-Meyer M."/>
            <person name="Zivanovic I."/>
            <person name="Bolotin-Fukuhara M."/>
            <person name="Thierry A."/>
            <person name="Bouchier C."/>
            <person name="Caudron B."/>
            <person name="Scarpelli C."/>
            <person name="Gaillardin C."/>
            <person name="Weissenbach J."/>
            <person name="Wincker P."/>
            <person name="Souciet J.L."/>
        </authorList>
    </citation>
    <scope>NUCLEOTIDE SEQUENCE [LARGE SCALE GENOMIC DNA]</scope>
    <source>
        <strain evidence="12">ATCC 36239 / CBS 767 / BCRC 21394 / JCM 1990 / NBRC 0083 / IGC 2968</strain>
    </source>
</reference>
<evidence type="ECO:0000256" key="3">
    <source>
        <dbReference type="ARBA" id="ARBA00022448"/>
    </source>
</evidence>
<evidence type="ECO:0000313" key="11">
    <source>
        <dbReference type="EMBL" id="CAG86012.2"/>
    </source>
</evidence>
<dbReference type="Gene3D" id="1.20.58.1380">
    <property type="match status" value="1"/>
</dbReference>
<dbReference type="GO" id="GO:0000972">
    <property type="term" value="P:transcription-dependent tethering of RNA polymerase II gene DNA at nuclear periphery"/>
    <property type="evidence" value="ECO:0007669"/>
    <property type="project" value="TreeGrafter"/>
</dbReference>
<dbReference type="OMA" id="HVATLLW"/>